<gene>
    <name evidence="1" type="ORF">IHE45_03G056200</name>
</gene>
<keyword evidence="1" id="KW-0560">Oxidoreductase</keyword>
<evidence type="ECO:0000313" key="2">
    <source>
        <dbReference type="Proteomes" id="UP000827976"/>
    </source>
</evidence>
<dbReference type="EMBL" id="CM037013">
    <property type="protein sequence ID" value="KAH7688823.1"/>
    <property type="molecule type" value="Genomic_DNA"/>
</dbReference>
<sequence length="358" mass="39106">MEGKRVAVGWAARDPRGVLSPYTFTLREMGPKDVMLRVLYCGLDHTDVHQMRNEIHLTIYPIVPGHEVVGEVMEMGKEVEGRFKIGDIVGVGCIVGSCGECACCKSNREQYCSKMVFTYNGIDVDGRPTTGGFASTMIVNHRFVVKIPKKLAPEQAAPLLCAGVTAYSPLKHFCRNEDNKNGGVKVGILGLGGVGHVGVLIAKAMGHHVTVISSSNKKKEEALQHLGADAYLVSTGTKEMDEAVASLDFILDTIPALHSINSYLSLLKPDGKILLVGVSPQDLQVNSSALILGRKTITGSFIGSIADTQEVLYFWEEKELKSMVEVVKMDYVNKAVERMEKNDVRYRFVLDVHGSHLS</sequence>
<protein>
    <submittedName>
        <fullName evidence="1">Cinnamyl-alcohol dehydrogenase protein</fullName>
        <ecNumber evidence="1">1.1.1.195</ecNumber>
    </submittedName>
</protein>
<organism evidence="1 2">
    <name type="scientific">Dioscorea alata</name>
    <name type="common">Purple yam</name>
    <dbReference type="NCBI Taxonomy" id="55571"/>
    <lineage>
        <taxon>Eukaryota</taxon>
        <taxon>Viridiplantae</taxon>
        <taxon>Streptophyta</taxon>
        <taxon>Embryophyta</taxon>
        <taxon>Tracheophyta</taxon>
        <taxon>Spermatophyta</taxon>
        <taxon>Magnoliopsida</taxon>
        <taxon>Liliopsida</taxon>
        <taxon>Dioscoreales</taxon>
        <taxon>Dioscoreaceae</taxon>
        <taxon>Dioscorea</taxon>
    </lineage>
</organism>
<evidence type="ECO:0000313" key="1">
    <source>
        <dbReference type="EMBL" id="KAH7688823.1"/>
    </source>
</evidence>
<proteinExistence type="predicted"/>
<name>A0ACB7WKM1_DIOAL</name>
<dbReference type="Proteomes" id="UP000827976">
    <property type="component" value="Chromosome 3"/>
</dbReference>
<comment type="caution">
    <text evidence="1">The sequence shown here is derived from an EMBL/GenBank/DDBJ whole genome shotgun (WGS) entry which is preliminary data.</text>
</comment>
<reference evidence="2" key="1">
    <citation type="journal article" date="2022" name="Nat. Commun.">
        <title>Chromosome evolution and the genetic basis of agronomically important traits in greater yam.</title>
        <authorList>
            <person name="Bredeson J.V."/>
            <person name="Lyons J.B."/>
            <person name="Oniyinde I.O."/>
            <person name="Okereke N.R."/>
            <person name="Kolade O."/>
            <person name="Nnabue I."/>
            <person name="Nwadili C.O."/>
            <person name="Hribova E."/>
            <person name="Parker M."/>
            <person name="Nwogha J."/>
            <person name="Shu S."/>
            <person name="Carlson J."/>
            <person name="Kariba R."/>
            <person name="Muthemba S."/>
            <person name="Knop K."/>
            <person name="Barton G.J."/>
            <person name="Sherwood A.V."/>
            <person name="Lopez-Montes A."/>
            <person name="Asiedu R."/>
            <person name="Jamnadass R."/>
            <person name="Muchugi A."/>
            <person name="Goodstein D."/>
            <person name="Egesi C.N."/>
            <person name="Featherston J."/>
            <person name="Asfaw A."/>
            <person name="Simpson G.G."/>
            <person name="Dolezel J."/>
            <person name="Hendre P.S."/>
            <person name="Van Deynze A."/>
            <person name="Kumar P.L."/>
            <person name="Obidiegwu J.E."/>
            <person name="Bhattacharjee R."/>
            <person name="Rokhsar D.S."/>
        </authorList>
    </citation>
    <scope>NUCLEOTIDE SEQUENCE [LARGE SCALE GENOMIC DNA]</scope>
    <source>
        <strain evidence="2">cv. TDa95/00328</strain>
    </source>
</reference>
<keyword evidence="2" id="KW-1185">Reference proteome</keyword>
<dbReference type="EC" id="1.1.1.195" evidence="1"/>
<accession>A0ACB7WKM1</accession>